<reference evidence="1" key="1">
    <citation type="submission" date="2021-01" db="UniProtKB">
        <authorList>
            <consortium name="EnsemblPlants"/>
        </authorList>
    </citation>
    <scope>IDENTIFICATION</scope>
</reference>
<sequence length="67" mass="7405">MATAAPATCSSGLIQYNGLRPIKTKQTTGSFRVRSNVSMSASGLKYAEKLRQQHHQVFQLLNVKQII</sequence>
<accession>A0A7N0U1H9</accession>
<dbReference type="EnsemblPlants" id="Kaladp0050s0339.1.v1.1">
    <property type="protein sequence ID" value="Kaladp0050s0339.1.v1.1"/>
    <property type="gene ID" value="Kaladp0050s0339.v1.1"/>
</dbReference>
<protein>
    <submittedName>
        <fullName evidence="1">Uncharacterized protein</fullName>
    </submittedName>
</protein>
<dbReference type="Gramene" id="Kaladp0050s0339.1.v1.1">
    <property type="protein sequence ID" value="Kaladp0050s0339.1.v1.1"/>
    <property type="gene ID" value="Kaladp0050s0339.v1.1"/>
</dbReference>
<name>A0A7N0U1H9_KALFE</name>
<evidence type="ECO:0000313" key="1">
    <source>
        <dbReference type="EnsemblPlants" id="Kaladp0050s0339.1.v1.1"/>
    </source>
</evidence>
<dbReference type="AlphaFoldDB" id="A0A7N0U1H9"/>
<evidence type="ECO:0000313" key="2">
    <source>
        <dbReference type="Proteomes" id="UP000594263"/>
    </source>
</evidence>
<keyword evidence="2" id="KW-1185">Reference proteome</keyword>
<proteinExistence type="predicted"/>
<organism evidence="1 2">
    <name type="scientific">Kalanchoe fedtschenkoi</name>
    <name type="common">Lavender scallops</name>
    <name type="synonym">South American air plant</name>
    <dbReference type="NCBI Taxonomy" id="63787"/>
    <lineage>
        <taxon>Eukaryota</taxon>
        <taxon>Viridiplantae</taxon>
        <taxon>Streptophyta</taxon>
        <taxon>Embryophyta</taxon>
        <taxon>Tracheophyta</taxon>
        <taxon>Spermatophyta</taxon>
        <taxon>Magnoliopsida</taxon>
        <taxon>eudicotyledons</taxon>
        <taxon>Gunneridae</taxon>
        <taxon>Pentapetalae</taxon>
        <taxon>Saxifragales</taxon>
        <taxon>Crassulaceae</taxon>
        <taxon>Kalanchoe</taxon>
    </lineage>
</organism>
<dbReference type="Proteomes" id="UP000594263">
    <property type="component" value="Unplaced"/>
</dbReference>